<evidence type="ECO:0000256" key="1">
    <source>
        <dbReference type="SAM" id="MobiDB-lite"/>
    </source>
</evidence>
<sequence length="269" mass="29888">MFFTYNPCCSQNGPIAKSEPNRFPFEVFGKSYCVFVYCYCCIHSAVCVAVVLLAGTIRVGKESCFMMTRFNKSLASCCQKMNFFCRSMADESAPSQHDIVRCPFLRNINEPTNFSFSLSMAFPLPARGTKGPIFEDGPNFDMAFRLFHGQNGVVSLSKGTLQFPQKVKPEQVSQQFNPLAAKAATISLSSLGGSFGFDAFNEMFKNHQKKNKKKSSQKGDSNHEATGEEWLKSGNCPIAKSYRVLCWLSSSASTSCRCLIPLKASLFFE</sequence>
<dbReference type="PANTHER" id="PTHR31033">
    <property type="entry name" value="PROTEIN, PUTATIVE-RELATED"/>
    <property type="match status" value="1"/>
</dbReference>
<comment type="caution">
    <text evidence="3">The sequence shown here is derived from an EMBL/GenBank/DDBJ whole genome shotgun (WGS) entry which is preliminary data.</text>
</comment>
<organism evidence="3 4">
    <name type="scientific">Helianthus annuus</name>
    <name type="common">Common sunflower</name>
    <dbReference type="NCBI Taxonomy" id="4232"/>
    <lineage>
        <taxon>Eukaryota</taxon>
        <taxon>Viridiplantae</taxon>
        <taxon>Streptophyta</taxon>
        <taxon>Embryophyta</taxon>
        <taxon>Tracheophyta</taxon>
        <taxon>Spermatophyta</taxon>
        <taxon>Magnoliopsida</taxon>
        <taxon>eudicotyledons</taxon>
        <taxon>Gunneridae</taxon>
        <taxon>Pentapetalae</taxon>
        <taxon>asterids</taxon>
        <taxon>campanulids</taxon>
        <taxon>Asterales</taxon>
        <taxon>Asteraceae</taxon>
        <taxon>Asteroideae</taxon>
        <taxon>Heliantheae alliance</taxon>
        <taxon>Heliantheae</taxon>
        <taxon>Helianthus</taxon>
    </lineage>
</organism>
<feature type="transmembrane region" description="Helical" evidence="2">
    <location>
        <begin position="34"/>
        <end position="57"/>
    </location>
</feature>
<keyword evidence="2" id="KW-1133">Transmembrane helix</keyword>
<name>A0A9K3JE79_HELAN</name>
<dbReference type="EMBL" id="MNCJ02000318">
    <property type="protein sequence ID" value="KAF5812785.1"/>
    <property type="molecule type" value="Genomic_DNA"/>
</dbReference>
<dbReference type="PANTHER" id="PTHR31033:SF36">
    <property type="match status" value="1"/>
</dbReference>
<keyword evidence="4" id="KW-1185">Reference proteome</keyword>
<gene>
    <name evidence="3" type="ORF">HanXRQr2_Chr03g0090561</name>
</gene>
<dbReference type="AlphaFoldDB" id="A0A9K3JE79"/>
<accession>A0A9K3JE79</accession>
<dbReference type="Gramene" id="mRNA:HanXRQr2_Chr03g0090561">
    <property type="protein sequence ID" value="mRNA:HanXRQr2_Chr03g0090561"/>
    <property type="gene ID" value="HanXRQr2_Chr03g0090561"/>
</dbReference>
<protein>
    <submittedName>
        <fullName evidence="3">Uncharacterized protein</fullName>
    </submittedName>
</protein>
<evidence type="ECO:0000313" key="3">
    <source>
        <dbReference type="EMBL" id="KAF5812785.1"/>
    </source>
</evidence>
<evidence type="ECO:0000256" key="2">
    <source>
        <dbReference type="SAM" id="Phobius"/>
    </source>
</evidence>
<dbReference type="Proteomes" id="UP000215914">
    <property type="component" value="Unassembled WGS sequence"/>
</dbReference>
<reference evidence="3" key="1">
    <citation type="journal article" date="2017" name="Nature">
        <title>The sunflower genome provides insights into oil metabolism, flowering and Asterid evolution.</title>
        <authorList>
            <person name="Badouin H."/>
            <person name="Gouzy J."/>
            <person name="Grassa C.J."/>
            <person name="Murat F."/>
            <person name="Staton S.E."/>
            <person name="Cottret L."/>
            <person name="Lelandais-Briere C."/>
            <person name="Owens G.L."/>
            <person name="Carrere S."/>
            <person name="Mayjonade B."/>
            <person name="Legrand L."/>
            <person name="Gill N."/>
            <person name="Kane N.C."/>
            <person name="Bowers J.E."/>
            <person name="Hubner S."/>
            <person name="Bellec A."/>
            <person name="Berard A."/>
            <person name="Berges H."/>
            <person name="Blanchet N."/>
            <person name="Boniface M.C."/>
            <person name="Brunel D."/>
            <person name="Catrice O."/>
            <person name="Chaidir N."/>
            <person name="Claudel C."/>
            <person name="Donnadieu C."/>
            <person name="Faraut T."/>
            <person name="Fievet G."/>
            <person name="Helmstetter N."/>
            <person name="King M."/>
            <person name="Knapp S.J."/>
            <person name="Lai Z."/>
            <person name="Le Paslier M.C."/>
            <person name="Lippi Y."/>
            <person name="Lorenzon L."/>
            <person name="Mandel J.R."/>
            <person name="Marage G."/>
            <person name="Marchand G."/>
            <person name="Marquand E."/>
            <person name="Bret-Mestries E."/>
            <person name="Morien E."/>
            <person name="Nambeesan S."/>
            <person name="Nguyen T."/>
            <person name="Pegot-Espagnet P."/>
            <person name="Pouilly N."/>
            <person name="Raftis F."/>
            <person name="Sallet E."/>
            <person name="Schiex T."/>
            <person name="Thomas J."/>
            <person name="Vandecasteele C."/>
            <person name="Vares D."/>
            <person name="Vear F."/>
            <person name="Vautrin S."/>
            <person name="Crespi M."/>
            <person name="Mangin B."/>
            <person name="Burke J.M."/>
            <person name="Salse J."/>
            <person name="Munos S."/>
            <person name="Vincourt P."/>
            <person name="Rieseberg L.H."/>
            <person name="Langlade N.B."/>
        </authorList>
    </citation>
    <scope>NUCLEOTIDE SEQUENCE</scope>
    <source>
        <tissue evidence="3">Leaves</tissue>
    </source>
</reference>
<proteinExistence type="predicted"/>
<evidence type="ECO:0000313" key="4">
    <source>
        <dbReference type="Proteomes" id="UP000215914"/>
    </source>
</evidence>
<dbReference type="GO" id="GO:0009507">
    <property type="term" value="C:chloroplast"/>
    <property type="evidence" value="ECO:0000318"/>
    <property type="project" value="GO_Central"/>
</dbReference>
<reference evidence="3" key="2">
    <citation type="submission" date="2020-06" db="EMBL/GenBank/DDBJ databases">
        <title>Helianthus annuus Genome sequencing and assembly Release 2.</title>
        <authorList>
            <person name="Gouzy J."/>
            <person name="Langlade N."/>
            <person name="Munos S."/>
        </authorList>
    </citation>
    <scope>NUCLEOTIDE SEQUENCE</scope>
    <source>
        <tissue evidence="3">Leaves</tissue>
    </source>
</reference>
<keyword evidence="2" id="KW-0472">Membrane</keyword>
<keyword evidence="2" id="KW-0812">Transmembrane</keyword>
<feature type="region of interest" description="Disordered" evidence="1">
    <location>
        <begin position="208"/>
        <end position="227"/>
    </location>
</feature>